<dbReference type="EMBL" id="BTCM01000001">
    <property type="protein sequence ID" value="GMK53655.1"/>
    <property type="molecule type" value="Genomic_DNA"/>
</dbReference>
<feature type="region of interest" description="Disordered" evidence="1">
    <location>
        <begin position="337"/>
        <end position="360"/>
    </location>
</feature>
<dbReference type="PANTHER" id="PTHR10643">
    <property type="entry name" value="KINETOCHORE PROTEIN NDC80"/>
    <property type="match status" value="1"/>
</dbReference>
<reference evidence="2" key="1">
    <citation type="journal article" date="2023" name="BMC Genomics">
        <title>Chromosome-level genome assemblies of Cutaneotrichosporon spp. (Trichosporonales, Basidiomycota) reveal imbalanced evolution between nucleotide sequences and chromosome synteny.</title>
        <authorList>
            <person name="Kobayashi Y."/>
            <person name="Kayamori A."/>
            <person name="Aoki K."/>
            <person name="Shiwa Y."/>
            <person name="Matsutani M."/>
            <person name="Fujita N."/>
            <person name="Sugita T."/>
            <person name="Iwasaki W."/>
            <person name="Tanaka N."/>
            <person name="Takashima M."/>
        </authorList>
    </citation>
    <scope>NUCLEOTIDE SEQUENCE</scope>
    <source>
        <strain evidence="2">HIS016</strain>
    </source>
</reference>
<reference evidence="2" key="2">
    <citation type="submission" date="2023-06" db="EMBL/GenBank/DDBJ databases">
        <authorList>
            <person name="Kobayashi Y."/>
            <person name="Kayamori A."/>
            <person name="Aoki K."/>
            <person name="Shiwa Y."/>
            <person name="Fujita N."/>
            <person name="Sugita T."/>
            <person name="Iwasaki W."/>
            <person name="Tanaka N."/>
            <person name="Takashima M."/>
        </authorList>
    </citation>
    <scope>NUCLEOTIDE SEQUENCE</scope>
    <source>
        <strain evidence="2">HIS016</strain>
    </source>
</reference>
<name>A0AAD3TMZ8_9TREE</name>
<feature type="compositionally biased region" description="Basic and acidic residues" evidence="1">
    <location>
        <begin position="337"/>
        <end position="352"/>
    </location>
</feature>
<evidence type="ECO:0000313" key="2">
    <source>
        <dbReference type="EMBL" id="GMK53655.1"/>
    </source>
</evidence>
<keyword evidence="3" id="KW-1185">Reference proteome</keyword>
<organism evidence="2 3">
    <name type="scientific">Cutaneotrichosporon spelunceum</name>
    <dbReference type="NCBI Taxonomy" id="1672016"/>
    <lineage>
        <taxon>Eukaryota</taxon>
        <taxon>Fungi</taxon>
        <taxon>Dikarya</taxon>
        <taxon>Basidiomycota</taxon>
        <taxon>Agaricomycotina</taxon>
        <taxon>Tremellomycetes</taxon>
        <taxon>Trichosporonales</taxon>
        <taxon>Trichosporonaceae</taxon>
        <taxon>Cutaneotrichosporon</taxon>
    </lineage>
</organism>
<dbReference type="GO" id="GO:0031262">
    <property type="term" value="C:Ndc80 complex"/>
    <property type="evidence" value="ECO:0007669"/>
    <property type="project" value="InterPro"/>
</dbReference>
<dbReference type="GO" id="GO:0051315">
    <property type="term" value="P:attachment of mitotic spindle microtubules to kinetochore"/>
    <property type="evidence" value="ECO:0007669"/>
    <property type="project" value="InterPro"/>
</dbReference>
<evidence type="ECO:0000313" key="3">
    <source>
        <dbReference type="Proteomes" id="UP001222932"/>
    </source>
</evidence>
<dbReference type="PANTHER" id="PTHR10643:SF2">
    <property type="entry name" value="KINETOCHORE PROTEIN NDC80 HOMOLOG"/>
    <property type="match status" value="1"/>
</dbReference>
<comment type="caution">
    <text evidence="2">The sequence shown here is derived from an EMBL/GenBank/DDBJ whole genome shotgun (WGS) entry which is preliminary data.</text>
</comment>
<dbReference type="InterPro" id="IPR005550">
    <property type="entry name" value="Kinetochore_Ndc80"/>
</dbReference>
<gene>
    <name evidence="2" type="ORF">CspeluHIS016_0102410</name>
</gene>
<protein>
    <submittedName>
        <fullName evidence="2">Uncharacterized protein</fullName>
    </submittedName>
</protein>
<dbReference type="Proteomes" id="UP001222932">
    <property type="component" value="Unassembled WGS sequence"/>
</dbReference>
<sequence>MLDWMVGLCKAQQRWHDSTSVSDPLLCRASELSLQHPQLEERLFWDFVSETYTEWFESDVEQFGPAQRQLEEAYDKIAMSSVEECDRLEREIGERETELRHLQSDDSPIKAIDGEYERFMSDKLKFDNFIEKHREKVDNLNHRIEGVRGAIVDLAQRTVTTRQQLANIEAEVAAQNLSPDEISRMQHDKVALGQQLQDIYNKIAEAKRLCNDQEIRAACCMDECEKHLDTYDTLGGRIGTLGVAADPLPSNFVRIDYSLNVHLGAEDAQAILQSARSKLETIHPALDCYAQGSRDQVDRLCEEETTLERRHQDLIESVDSKREEIVRRQIRYDKERKQVDEQRETLKEEKSAHGTALSNLESEVRGNGLAHGGVVQAKARLDRSKLVFDSLLQKTRQFQVQALNELLGHVEAISSCKSRTEESVESVMRFAERQD</sequence>
<dbReference type="AlphaFoldDB" id="A0AAD3TMZ8"/>
<proteinExistence type="predicted"/>
<evidence type="ECO:0000256" key="1">
    <source>
        <dbReference type="SAM" id="MobiDB-lite"/>
    </source>
</evidence>
<accession>A0AAD3TMZ8</accession>